<reference evidence="9" key="3">
    <citation type="submission" date="2025-04" db="UniProtKB">
        <authorList>
            <consortium name="RefSeq"/>
        </authorList>
    </citation>
    <scope>IDENTIFICATION</scope>
    <source>
        <strain evidence="9">CBS 781.70</strain>
    </source>
</reference>
<organism evidence="7">
    <name type="scientific">Eremomyces bilateralis CBS 781.70</name>
    <dbReference type="NCBI Taxonomy" id="1392243"/>
    <lineage>
        <taxon>Eukaryota</taxon>
        <taxon>Fungi</taxon>
        <taxon>Dikarya</taxon>
        <taxon>Ascomycota</taxon>
        <taxon>Pezizomycotina</taxon>
        <taxon>Dothideomycetes</taxon>
        <taxon>Dothideomycetes incertae sedis</taxon>
        <taxon>Eremomycetales</taxon>
        <taxon>Eremomycetaceae</taxon>
        <taxon>Eremomyces</taxon>
    </lineage>
</organism>
<dbReference type="GO" id="GO:0008441">
    <property type="term" value="F:3'(2'),5'-bisphosphate nucleotidase activity"/>
    <property type="evidence" value="ECO:0007669"/>
    <property type="project" value="TreeGrafter"/>
</dbReference>
<evidence type="ECO:0000256" key="6">
    <source>
        <dbReference type="PIRSR" id="PIRSR600760-2"/>
    </source>
</evidence>
<dbReference type="GO" id="GO:0046872">
    <property type="term" value="F:metal ion binding"/>
    <property type="evidence" value="ECO:0007669"/>
    <property type="project" value="UniProtKB-KW"/>
</dbReference>
<comment type="similarity">
    <text evidence="2">Belongs to the inositol monophosphatase superfamily.</text>
</comment>
<gene>
    <name evidence="7 9" type="ORF">P152DRAFT_456039</name>
</gene>
<dbReference type="GeneID" id="54419484"/>
<evidence type="ECO:0000256" key="1">
    <source>
        <dbReference type="ARBA" id="ARBA00001946"/>
    </source>
</evidence>
<dbReference type="PANTHER" id="PTHR43200:SF2">
    <property type="entry name" value="3'(2'),5'-BISPHOSPHATE NUCLEOTIDASE"/>
    <property type="match status" value="1"/>
</dbReference>
<dbReference type="Gene3D" id="3.40.190.80">
    <property type="match status" value="1"/>
</dbReference>
<feature type="binding site" evidence="6">
    <location>
        <position position="113"/>
    </location>
    <ligand>
        <name>Mg(2+)</name>
        <dbReference type="ChEBI" id="CHEBI:18420"/>
        <label>1</label>
        <note>catalytic</note>
    </ligand>
</feature>
<evidence type="ECO:0000256" key="5">
    <source>
        <dbReference type="ARBA" id="ARBA00022842"/>
    </source>
</evidence>
<dbReference type="OrthoDB" id="411145at2759"/>
<evidence type="ECO:0000256" key="4">
    <source>
        <dbReference type="ARBA" id="ARBA00022801"/>
    </source>
</evidence>
<dbReference type="EMBL" id="ML975152">
    <property type="protein sequence ID" value="KAF1815005.1"/>
    <property type="molecule type" value="Genomic_DNA"/>
</dbReference>
<evidence type="ECO:0000256" key="2">
    <source>
        <dbReference type="ARBA" id="ARBA00009759"/>
    </source>
</evidence>
<feature type="binding site" evidence="6">
    <location>
        <position position="176"/>
    </location>
    <ligand>
        <name>Mg(2+)</name>
        <dbReference type="ChEBI" id="CHEBI:18420"/>
        <label>1</label>
        <note>catalytic</note>
    </ligand>
</feature>
<dbReference type="PANTHER" id="PTHR43200">
    <property type="entry name" value="PHOSPHATASE"/>
    <property type="match status" value="1"/>
</dbReference>
<dbReference type="PROSITE" id="PS00630">
    <property type="entry name" value="IMP_2"/>
    <property type="match status" value="1"/>
</dbReference>
<dbReference type="InterPro" id="IPR020583">
    <property type="entry name" value="Inositol_monoP_metal-BS"/>
</dbReference>
<comment type="cofactor">
    <cofactor evidence="1 6">
        <name>Mg(2+)</name>
        <dbReference type="ChEBI" id="CHEBI:18420"/>
    </cofactor>
</comment>
<feature type="binding site" evidence="6">
    <location>
        <position position="344"/>
    </location>
    <ligand>
        <name>Mg(2+)</name>
        <dbReference type="ChEBI" id="CHEBI:18420"/>
        <label>1</label>
        <note>catalytic</note>
    </ligand>
</feature>
<evidence type="ECO:0000256" key="3">
    <source>
        <dbReference type="ARBA" id="ARBA00022723"/>
    </source>
</evidence>
<dbReference type="InterPro" id="IPR000760">
    <property type="entry name" value="Inositol_monophosphatase-like"/>
</dbReference>
<dbReference type="InterPro" id="IPR020550">
    <property type="entry name" value="Inositol_monophosphatase_CS"/>
</dbReference>
<protein>
    <submittedName>
        <fullName evidence="7 9">Carbohydrate phosphatase</fullName>
    </submittedName>
</protein>
<evidence type="ECO:0000313" key="9">
    <source>
        <dbReference type="RefSeq" id="XP_033536636.1"/>
    </source>
</evidence>
<dbReference type="CDD" id="cd01517">
    <property type="entry name" value="PAP_phosphatase"/>
    <property type="match status" value="1"/>
</dbReference>
<accession>A0A6G1GAA2</accession>
<keyword evidence="4" id="KW-0378">Hydrolase</keyword>
<dbReference type="Pfam" id="PF00459">
    <property type="entry name" value="Inositol_P"/>
    <property type="match status" value="1"/>
</dbReference>
<name>A0A6G1GAA2_9PEZI</name>
<evidence type="ECO:0000313" key="7">
    <source>
        <dbReference type="EMBL" id="KAF1815005.1"/>
    </source>
</evidence>
<dbReference type="PROSITE" id="PS00629">
    <property type="entry name" value="IMP_1"/>
    <property type="match status" value="1"/>
</dbReference>
<sequence length="402" mass="44325">MLHLLHKKSLDFVAAKGAIRRIVSRLRFTTRRHRYSTIHTNAAMDAPYAHELHIAELAVHQASLLTKRVLQAVDKGSLSKSDKTPVTVADFGSQALLISALHHAFPNDGFIGEEDSSALRSNSELRERVWDLVKSTTLEGDDATTLHHPGSADEMMEMIDLGVNAAPDSRRTWVMDPIDGTEAFLRGEQYAVALALLVDGVQKVAVLGCPNLVLDDGRFSETVTDRAGYGYRLFAVQGRGAFMRKISDRSDPVKAVNLADPEADASVKRLRLNQNLPVRPRFVDWEDKSMDVVRCRAVAKELDGTWVHTSAYAAQLKYVVIATGCADILTRYFKSRDRKSFIYDHAGGILVAEEAGAVVTDLDGKKIDFTTGRRLSANYGFAVAVPLLHAKAIRALKIQFQG</sequence>
<feature type="binding site" evidence="6">
    <location>
        <position position="178"/>
    </location>
    <ligand>
        <name>Mg(2+)</name>
        <dbReference type="ChEBI" id="CHEBI:18420"/>
        <label>1</label>
        <note>catalytic</note>
    </ligand>
</feature>
<dbReference type="GO" id="GO:0000103">
    <property type="term" value="P:sulfate assimilation"/>
    <property type="evidence" value="ECO:0007669"/>
    <property type="project" value="TreeGrafter"/>
</dbReference>
<dbReference type="GO" id="GO:0046854">
    <property type="term" value="P:phosphatidylinositol phosphate biosynthetic process"/>
    <property type="evidence" value="ECO:0007669"/>
    <property type="project" value="InterPro"/>
</dbReference>
<dbReference type="InterPro" id="IPR051090">
    <property type="entry name" value="Inositol_monoP_superfamily"/>
</dbReference>
<reference evidence="9" key="2">
    <citation type="submission" date="2020-04" db="EMBL/GenBank/DDBJ databases">
        <authorList>
            <consortium name="NCBI Genome Project"/>
        </authorList>
    </citation>
    <scope>NUCLEOTIDE SEQUENCE</scope>
    <source>
        <strain evidence="9">CBS 781.70</strain>
    </source>
</reference>
<dbReference type="AlphaFoldDB" id="A0A6G1GAA2"/>
<reference evidence="7 9" key="1">
    <citation type="submission" date="2020-01" db="EMBL/GenBank/DDBJ databases">
        <authorList>
            <consortium name="DOE Joint Genome Institute"/>
            <person name="Haridas S."/>
            <person name="Albert R."/>
            <person name="Binder M."/>
            <person name="Bloem J."/>
            <person name="Labutti K."/>
            <person name="Salamov A."/>
            <person name="Andreopoulos B."/>
            <person name="Baker S.E."/>
            <person name="Barry K."/>
            <person name="Bills G."/>
            <person name="Bluhm B.H."/>
            <person name="Cannon C."/>
            <person name="Castanera R."/>
            <person name="Culley D.E."/>
            <person name="Daum C."/>
            <person name="Ezra D."/>
            <person name="Gonzalez J.B."/>
            <person name="Henrissat B."/>
            <person name="Kuo A."/>
            <person name="Liang C."/>
            <person name="Lipzen A."/>
            <person name="Lutzoni F."/>
            <person name="Magnuson J."/>
            <person name="Mondo S."/>
            <person name="Nolan M."/>
            <person name="Ohm R."/>
            <person name="Pangilinan J."/>
            <person name="Park H.-J."/>
            <person name="Ramirez L."/>
            <person name="Alfaro M."/>
            <person name="Sun H."/>
            <person name="Tritt A."/>
            <person name="Yoshinaga Y."/>
            <person name="Zwiers L.-H."/>
            <person name="Turgeon B.G."/>
            <person name="Goodwin S.B."/>
            <person name="Spatafora J.W."/>
            <person name="Crous P.W."/>
            <person name="Grigoriev I.V."/>
        </authorList>
    </citation>
    <scope>NUCLEOTIDE SEQUENCE</scope>
    <source>
        <strain evidence="7 9">CBS 781.70</strain>
    </source>
</reference>
<keyword evidence="8" id="KW-1185">Reference proteome</keyword>
<feature type="binding site" evidence="6">
    <location>
        <position position="179"/>
    </location>
    <ligand>
        <name>Mg(2+)</name>
        <dbReference type="ChEBI" id="CHEBI:18420"/>
        <label>1</label>
        <note>catalytic</note>
    </ligand>
</feature>
<dbReference type="Proteomes" id="UP000504638">
    <property type="component" value="Unplaced"/>
</dbReference>
<proteinExistence type="inferred from homology"/>
<evidence type="ECO:0000313" key="8">
    <source>
        <dbReference type="Proteomes" id="UP000504638"/>
    </source>
</evidence>
<keyword evidence="5 6" id="KW-0460">Magnesium</keyword>
<keyword evidence="3 6" id="KW-0479">Metal-binding</keyword>
<dbReference type="RefSeq" id="XP_033536636.1">
    <property type="nucleotide sequence ID" value="XM_033678914.1"/>
</dbReference>
<dbReference type="Gene3D" id="3.30.540.10">
    <property type="entry name" value="Fructose-1,6-Bisphosphatase, subunit A, domain 1"/>
    <property type="match status" value="1"/>
</dbReference>
<dbReference type="SUPFAM" id="SSF56655">
    <property type="entry name" value="Carbohydrate phosphatase"/>
    <property type="match status" value="1"/>
</dbReference>